<feature type="region of interest" description="Disordered" evidence="2">
    <location>
        <begin position="362"/>
        <end position="417"/>
    </location>
</feature>
<dbReference type="Proteomes" id="UP000626092">
    <property type="component" value="Unassembled WGS sequence"/>
</dbReference>
<feature type="transmembrane region" description="Helical" evidence="3">
    <location>
        <begin position="88"/>
        <end position="109"/>
    </location>
</feature>
<dbReference type="EMBL" id="WJXA01000003">
    <property type="protein sequence ID" value="KAF7147628.1"/>
    <property type="molecule type" value="Genomic_DNA"/>
</dbReference>
<keyword evidence="3" id="KW-1133">Transmembrane helix</keyword>
<dbReference type="PROSITE" id="PS51272">
    <property type="entry name" value="SLH"/>
    <property type="match status" value="1"/>
</dbReference>
<keyword evidence="3" id="KW-0812">Transmembrane</keyword>
<name>A0A834LUR5_RHOSS</name>
<evidence type="ECO:0000256" key="3">
    <source>
        <dbReference type="SAM" id="Phobius"/>
    </source>
</evidence>
<dbReference type="PANTHER" id="PTHR33740">
    <property type="entry name" value="GPI-ANCHORED ADHESIN-LIKE PROTEIN"/>
    <property type="match status" value="1"/>
</dbReference>
<evidence type="ECO:0000313" key="6">
    <source>
        <dbReference type="Proteomes" id="UP000626092"/>
    </source>
</evidence>
<dbReference type="PANTHER" id="PTHR33740:SF3">
    <property type="entry name" value="GPI-ANCHORED ADHESIN-LIKE PROTEIN"/>
    <property type="match status" value="1"/>
</dbReference>
<comment type="caution">
    <text evidence="5">The sequence shown here is derived from an EMBL/GenBank/DDBJ whole genome shotgun (WGS) entry which is preliminary data.</text>
</comment>
<dbReference type="InterPro" id="IPR001119">
    <property type="entry name" value="SLH_dom"/>
</dbReference>
<dbReference type="AlphaFoldDB" id="A0A834LUR5"/>
<feature type="region of interest" description="Disordered" evidence="2">
    <location>
        <begin position="214"/>
        <end position="233"/>
    </location>
</feature>
<feature type="compositionally biased region" description="Basic and acidic residues" evidence="2">
    <location>
        <begin position="145"/>
        <end position="157"/>
    </location>
</feature>
<proteinExistence type="predicted"/>
<keyword evidence="6" id="KW-1185">Reference proteome</keyword>
<feature type="compositionally biased region" description="Polar residues" evidence="2">
    <location>
        <begin position="381"/>
        <end position="417"/>
    </location>
</feature>
<keyword evidence="3" id="KW-0472">Membrane</keyword>
<sequence length="1053" mass="114403">MASLGTSTTWSPNSFQLRLALNSRKSPAVFSRMRVGKLGRQARVVSLVSANGGGNSWTSSNSSADAFSGWTGADERIDSDRKRWFGGILRAGVAGVIFVAGLTFVTLSISKRNPSRTAQDMEPLATQQEVVLASDDQYDRIEQVEKEGKDMKRDNDSLSKTGIENDPSFSTENNEATSENRQSGSGVGYTLNSDDALNNASAQEDLRNESAIDDMSVAPHRSPGTPPLSETKIGYGSLAASNFENLDGSLVTDKSEPVTELKENLINTKLTNSSVSGAYSTDLSTDSQKDVLGLSGPDNSTFSFDSSSSSTISIPIGSLPSNISVNSPLDAVIEPQVVLKLNGETVDLFSTGKDLDLSKAHVSEEGNKPSSQEHNLKADGSSGTTSLSPVANTFANEQDGNSSNSLNESTTFFESTSPLNSFSSPGIPAPSVVSAALQVLPGKVLVPAVVDQVQGQALAALQVLKDIPLELQLEKGGILPVDAENPAKFYDPHSPSHSLLVIASSTASPLLRLEELPSQMAETFLPAACLPPRQFRLCYLTHHTRFSLLVIEPEVQPGDLCTRREYARWLVSASSTLSRNTVSKVYPAMYIENVTELAFDDITPEDPDFPSIQGLAEAGLISSKLSRRDLSSSDEDQSSLCFSPESILSRQDLVSWKMALEKRKLPDADKKILHQLSGFIDIDKINPDACPALVADLSAGENGIIALAFGYTRLFQPDKPVTNAQAAIALATGEGSDIVSEELARIEAESMAESAVAAHSALVAQVEKDVNASFKKELLLEREKIDAVEKLAEAARVELEIVRAERENDNIALMKERAAVESEMEVLSRLRHEVEEQLESLMSNKAGISYEKERLGKLLKEAEFENQEIVRLQRELEVERKALSMARAWAEDEAKRAREQAKVLEEARDRWERHGIKVVVDDDLREEENVGVTWLDAGKQLSVEGTVSRAENLVDKLKAMAVDVRGKAKDTISNIIQKVLSLISHLKGLVPTVQQARELRDNAMSKIASSLEEFTLALKEGAKKVREDCKERAKKVGEECKEGAEKLAQKFKI</sequence>
<keyword evidence="1" id="KW-0175">Coiled coil</keyword>
<feature type="region of interest" description="Disordered" evidence="2">
    <location>
        <begin position="145"/>
        <end position="194"/>
    </location>
</feature>
<gene>
    <name evidence="5" type="ORF">RHSIM_Rhsim03G0187400</name>
</gene>
<evidence type="ECO:0000313" key="5">
    <source>
        <dbReference type="EMBL" id="KAF7147628.1"/>
    </source>
</evidence>
<feature type="domain" description="SLH" evidence="4">
    <location>
        <begin position="676"/>
        <end position="744"/>
    </location>
</feature>
<evidence type="ECO:0000259" key="4">
    <source>
        <dbReference type="PROSITE" id="PS51272"/>
    </source>
</evidence>
<dbReference type="OrthoDB" id="2020668at2759"/>
<reference evidence="5" key="1">
    <citation type="submission" date="2019-11" db="EMBL/GenBank/DDBJ databases">
        <authorList>
            <person name="Liu Y."/>
            <person name="Hou J."/>
            <person name="Li T.-Q."/>
            <person name="Guan C.-H."/>
            <person name="Wu X."/>
            <person name="Wu H.-Z."/>
            <person name="Ling F."/>
            <person name="Zhang R."/>
            <person name="Shi X.-G."/>
            <person name="Ren J.-P."/>
            <person name="Chen E.-F."/>
            <person name="Sun J.-M."/>
        </authorList>
    </citation>
    <scope>NUCLEOTIDE SEQUENCE</scope>
    <source>
        <strain evidence="5">Adult_tree_wgs_1</strain>
        <tissue evidence="5">Leaves</tissue>
    </source>
</reference>
<feature type="compositionally biased region" description="Polar residues" evidence="2">
    <location>
        <begin position="158"/>
        <end position="194"/>
    </location>
</feature>
<evidence type="ECO:0000256" key="1">
    <source>
        <dbReference type="SAM" id="Coils"/>
    </source>
</evidence>
<feature type="coiled-coil region" evidence="1">
    <location>
        <begin position="785"/>
        <end position="914"/>
    </location>
</feature>
<evidence type="ECO:0000256" key="2">
    <source>
        <dbReference type="SAM" id="MobiDB-lite"/>
    </source>
</evidence>
<protein>
    <recommendedName>
        <fullName evidence="4">SLH domain-containing protein</fullName>
    </recommendedName>
</protein>
<accession>A0A834LUR5</accession>
<organism evidence="5 6">
    <name type="scientific">Rhododendron simsii</name>
    <name type="common">Sims's rhododendron</name>
    <dbReference type="NCBI Taxonomy" id="118357"/>
    <lineage>
        <taxon>Eukaryota</taxon>
        <taxon>Viridiplantae</taxon>
        <taxon>Streptophyta</taxon>
        <taxon>Embryophyta</taxon>
        <taxon>Tracheophyta</taxon>
        <taxon>Spermatophyta</taxon>
        <taxon>Magnoliopsida</taxon>
        <taxon>eudicotyledons</taxon>
        <taxon>Gunneridae</taxon>
        <taxon>Pentapetalae</taxon>
        <taxon>asterids</taxon>
        <taxon>Ericales</taxon>
        <taxon>Ericaceae</taxon>
        <taxon>Ericoideae</taxon>
        <taxon>Rhodoreae</taxon>
        <taxon>Rhododendron</taxon>
    </lineage>
</organism>